<proteinExistence type="predicted"/>
<dbReference type="GO" id="GO:0006355">
    <property type="term" value="P:regulation of DNA-templated transcription"/>
    <property type="evidence" value="ECO:0007669"/>
    <property type="project" value="InterPro"/>
</dbReference>
<dbReference type="InterPro" id="IPR036388">
    <property type="entry name" value="WH-like_DNA-bd_sf"/>
</dbReference>
<name>Q58WP8_9BACT</name>
<reference evidence="1" key="1">
    <citation type="journal article" date="2005" name="Appl. Environ. Microbiol.">
        <title>Construction, analysis, and beta-glucanase screening of a bacterial artificial chromosome library from the large-bowel microbiota of mice.</title>
        <authorList>
            <person name="Walter J."/>
            <person name="Mangold M."/>
            <person name="Tannock G.W."/>
        </authorList>
    </citation>
    <scope>NUCLEOTIDE SEQUENCE</scope>
</reference>
<dbReference type="AlphaFoldDB" id="Q58WP8"/>
<dbReference type="EMBL" id="AY766186">
    <property type="protein sequence ID" value="AAX16428.1"/>
    <property type="molecule type" value="Genomic_DNA"/>
</dbReference>
<dbReference type="SUPFAM" id="SSF50998">
    <property type="entry name" value="Quinoprotein alcohol dehydrogenase-like"/>
    <property type="match status" value="1"/>
</dbReference>
<evidence type="ECO:0000313" key="1">
    <source>
        <dbReference type="EMBL" id="AAX16428.1"/>
    </source>
</evidence>
<protein>
    <submittedName>
        <fullName evidence="1">Predicted periplasmic ligand-binding sensor</fullName>
    </submittedName>
</protein>
<dbReference type="InterPro" id="IPR011047">
    <property type="entry name" value="Quinoprotein_ADH-like_sf"/>
</dbReference>
<organism evidence="1">
    <name type="scientific">uncultured murine large bowel bacterium BAC 54B</name>
    <dbReference type="NCBI Taxonomy" id="314101"/>
    <lineage>
        <taxon>Bacteria</taxon>
        <taxon>environmental samples</taxon>
    </lineage>
</organism>
<sequence length="959" mass="107564">MKFLVTFAVVFYAMAANALGLKMIKGFPNTPLSSAKVWNICTYGDGWAFFAAQDGMLQYDGSSVLRFDLNNRHPLRSVNLDSVSGRLYAGGINEFGYFEPSPRHSLEYVCLSDSVGNDRHIGNIWGIYSEDGKTTAQGDAGILVYDSGKRSHILIDTGCKLDCSAMADGVLWLGTDKGLKFLLGNRVVDAPGAELLEGARIRAIFPYEGDILVVTAGNGVYRYDRQSLVRLEPVSAAALRLGEVFSADFRGRMLALGSIDYGVGVVDIHTGDMKVYDENSGLENNTVLSVKFDMRGDLWAALDPGVAHILLTMPVETFNNCGLPIGSGYVLAETENKLYLGTNRGLFYVAFSPGADLKKSEFHSVAGMRGQVWGLSKVGDDLFCSHDRGLFVVKDGVASKVGDLNGVWDVQQFLKDPDRMYAGTYFGVDVLGKRAGIWEKECHLAGYDGSCYNFVQESAVRLWTADGDEGVYRLHVDTADMKVVRRQNFKLTSDGFPLTSDISLSRIDNDVCFATPFGIYRYDSKSDEIIPDERLSLLLGTPRNVRRVKKKDGWLYALTDRELRRADPAGILQMRRISLYPPAQRPMHDGELLFCVASDRVAYPTPNGYVFFDFSDDVWSSGGDSIFKPLPKSRISRVAVSAMKDSTIYQGNFLGKKDNLRLRYAENSIKIEFGSIEESASGIRYSCRLNGGKWSSPSASGIKEYTNLKEGDYFFEVKAIGVDGRESVDSIRFSVSPPWWRSIWAIACYLVLSAFMAWGIVLLERRRVNRRQQALLKEKDAELARQQADFEWESKLKDHKIVALQKEQLDKELRHKAQEMADVMMSLTHKNETLQTVKRELQNILPLLPRSSSEARKAIVDLQGKVTVDLKSDDVLKRVEEEFDLVHNDFIKKLRESYPDLTNNEILMCAYLKLNLSTKEIAPLLNISVRGVETMRYRIRKKFNLEREENLNDFLSKRG</sequence>
<dbReference type="Gene3D" id="2.130.10.10">
    <property type="entry name" value="YVTN repeat-like/Quinoprotein amine dehydrogenase"/>
    <property type="match status" value="2"/>
</dbReference>
<dbReference type="InterPro" id="IPR015943">
    <property type="entry name" value="WD40/YVTN_repeat-like_dom_sf"/>
</dbReference>
<dbReference type="Gene3D" id="1.10.10.10">
    <property type="entry name" value="Winged helix-like DNA-binding domain superfamily/Winged helix DNA-binding domain"/>
    <property type="match status" value="1"/>
</dbReference>
<dbReference type="InterPro" id="IPR013783">
    <property type="entry name" value="Ig-like_fold"/>
</dbReference>
<accession>Q58WP8</accession>
<dbReference type="GO" id="GO:0003677">
    <property type="term" value="F:DNA binding"/>
    <property type="evidence" value="ECO:0007669"/>
    <property type="project" value="InterPro"/>
</dbReference>
<dbReference type="InterPro" id="IPR016032">
    <property type="entry name" value="Sig_transdc_resp-reg_C-effctor"/>
</dbReference>
<dbReference type="SUPFAM" id="SSF46894">
    <property type="entry name" value="C-terminal effector domain of the bipartite response regulators"/>
    <property type="match status" value="1"/>
</dbReference>
<dbReference type="Gene3D" id="2.60.40.10">
    <property type="entry name" value="Immunoglobulins"/>
    <property type="match status" value="1"/>
</dbReference>
<gene>
    <name evidence="1" type="ORF">lbs54B</name>
</gene>